<sequence length="414" mass="46030">MGGFTERDVEGVALEQSTRRRVDPEIWDIDDHVEEEEVQEFRRQILYTLNRPSVLVPYRSSRFLASMFFSRSELCSYAGPFWGHVSAFEHKPWVESEIAKLGVRTIPWQYIADEDQLRVLDIESHSGIVLRMSRSSGGQGFIRTWDASQALDNWPRNDEAFISAAPFINGLPVNIGAVVWHDGVTVHHPSVQLIGIPSCTDRDFGYCGNDFGASRNISEKALVILESWTHKVGDWLRSYGYIGAFGIDYIVNGDRVYFAEVNPRFQGSTMMSSRISASKGEPCLVLEHVAAWLGVPASESYDRSIIDLVGCTDDVSNVVVHWTGDDVSELNSQKLACGVDTVVGGVTADVMIPPGVCSEPESVVARFTIPRSVSRDGSSVDPLLASEIEQWQLKSRNASTRRELNVDSTRQSHA</sequence>
<reference evidence="3 4" key="1">
    <citation type="submission" date="2020-07" db="EMBL/GenBank/DDBJ databases">
        <title>Draft genome sequence of four isobutane-metabolizing strains capable of cometabolically degrading diverse ether contaminants.</title>
        <authorList>
            <person name="Chen W."/>
            <person name="Faulkner N."/>
            <person name="Smith C."/>
            <person name="Hyman M."/>
        </authorList>
    </citation>
    <scope>NUCLEOTIDE SEQUENCE [LARGE SCALE GENOMIC DNA]</scope>
    <source>
        <strain evidence="3 4">2A</strain>
    </source>
</reference>
<evidence type="ECO:0000313" key="4">
    <source>
        <dbReference type="Proteomes" id="UP000515498"/>
    </source>
</evidence>
<dbReference type="InterPro" id="IPR011761">
    <property type="entry name" value="ATP-grasp"/>
</dbReference>
<name>A0A7G8PDZ8_9MYCO</name>
<evidence type="ECO:0000259" key="2">
    <source>
        <dbReference type="PROSITE" id="PS50975"/>
    </source>
</evidence>
<dbReference type="GO" id="GO:0046872">
    <property type="term" value="F:metal ion binding"/>
    <property type="evidence" value="ECO:0007669"/>
    <property type="project" value="InterPro"/>
</dbReference>
<evidence type="ECO:0000256" key="1">
    <source>
        <dbReference type="PROSITE-ProRule" id="PRU00409"/>
    </source>
</evidence>
<keyword evidence="1" id="KW-0067">ATP-binding</keyword>
<keyword evidence="1" id="KW-0547">Nucleotide-binding</keyword>
<organism evidence="3 4">
    <name type="scientific">Mycolicibacterium fluoranthenivorans</name>
    <dbReference type="NCBI Taxonomy" id="258505"/>
    <lineage>
        <taxon>Bacteria</taxon>
        <taxon>Bacillati</taxon>
        <taxon>Actinomycetota</taxon>
        <taxon>Actinomycetes</taxon>
        <taxon>Mycobacteriales</taxon>
        <taxon>Mycobacteriaceae</taxon>
        <taxon>Mycolicibacterium</taxon>
    </lineage>
</organism>
<dbReference type="InterPro" id="IPR003806">
    <property type="entry name" value="ATP-grasp_PylC-type"/>
</dbReference>
<evidence type="ECO:0000313" key="3">
    <source>
        <dbReference type="EMBL" id="QNJ92564.1"/>
    </source>
</evidence>
<dbReference type="KEGG" id="mflu:HZU40_31335"/>
<dbReference type="PROSITE" id="PS50975">
    <property type="entry name" value="ATP_GRASP"/>
    <property type="match status" value="1"/>
</dbReference>
<proteinExistence type="predicted"/>
<feature type="domain" description="ATP-grasp" evidence="2">
    <location>
        <begin position="95"/>
        <end position="290"/>
    </location>
</feature>
<dbReference type="RefSeq" id="WP_187096951.1">
    <property type="nucleotide sequence ID" value="NZ_CP059894.1"/>
</dbReference>
<dbReference type="GO" id="GO:0005524">
    <property type="term" value="F:ATP binding"/>
    <property type="evidence" value="ECO:0007669"/>
    <property type="project" value="UniProtKB-UniRule"/>
</dbReference>
<dbReference type="SUPFAM" id="SSF56059">
    <property type="entry name" value="Glutathione synthetase ATP-binding domain-like"/>
    <property type="match status" value="1"/>
</dbReference>
<gene>
    <name evidence="3" type="ORF">HZU40_31335</name>
</gene>
<dbReference type="Pfam" id="PF02655">
    <property type="entry name" value="ATP-grasp_3"/>
    <property type="match status" value="1"/>
</dbReference>
<protein>
    <submittedName>
        <fullName evidence="3">ATP-grasp domain-containing protein</fullName>
    </submittedName>
</protein>
<dbReference type="EMBL" id="CP059894">
    <property type="protein sequence ID" value="QNJ92564.1"/>
    <property type="molecule type" value="Genomic_DNA"/>
</dbReference>
<dbReference type="Gene3D" id="3.30.470.20">
    <property type="entry name" value="ATP-grasp fold, B domain"/>
    <property type="match status" value="1"/>
</dbReference>
<dbReference type="AlphaFoldDB" id="A0A7G8PDZ8"/>
<dbReference type="Proteomes" id="UP000515498">
    <property type="component" value="Chromosome"/>
</dbReference>
<accession>A0A7G8PDZ8</accession>